<feature type="chain" id="PRO_5013313684" evidence="2">
    <location>
        <begin position="19"/>
        <end position="279"/>
    </location>
</feature>
<organism evidence="3 4">
    <name type="scientific">Chryseobacterium arachidis</name>
    <dbReference type="NCBI Taxonomy" id="1416778"/>
    <lineage>
        <taxon>Bacteria</taxon>
        <taxon>Pseudomonadati</taxon>
        <taxon>Bacteroidota</taxon>
        <taxon>Flavobacteriia</taxon>
        <taxon>Flavobacteriales</taxon>
        <taxon>Weeksellaceae</taxon>
        <taxon>Chryseobacterium group</taxon>
        <taxon>Chryseobacterium</taxon>
    </lineage>
</organism>
<evidence type="ECO:0000256" key="2">
    <source>
        <dbReference type="SAM" id="SignalP"/>
    </source>
</evidence>
<protein>
    <submittedName>
        <fullName evidence="3">GLPGLI family protein</fullName>
    </submittedName>
</protein>
<reference evidence="4" key="1">
    <citation type="submission" date="2016-11" db="EMBL/GenBank/DDBJ databases">
        <authorList>
            <person name="Varghese N."/>
            <person name="Submissions S."/>
        </authorList>
    </citation>
    <scope>NUCLEOTIDE SEQUENCE [LARGE SCALE GENOMIC DNA]</scope>
    <source>
        <strain evidence="4">DSM 27619</strain>
    </source>
</reference>
<evidence type="ECO:0000313" key="4">
    <source>
        <dbReference type="Proteomes" id="UP000184518"/>
    </source>
</evidence>
<keyword evidence="2" id="KW-0732">Signal</keyword>
<sequence length="279" mass="32664">MKKLIIVFAVFLSCAMNAQNQRFVYEYKFISDSTAKNEVKTERMYLDVSKKGSKFYSEVKYIADSIKEDRLKKGFRDLTGINFNFIPFVVEKSYPDYKNFFFISLSLDRFKVSEERPQTWKIMTEKEKIGEFNAQKATLDFAGRKWNAWFVPDIPIQDGPYKFHGLPGMIVKIEDQTNSHSFTLKEIKKLSEDWASESEKKSFSNIIPVNTAQYKKQFVENRNDPTKGLRQMFASGRKLMMVDESGKPLEQQTILRMREKEGKEQNAKNNNLLELDLLK</sequence>
<feature type="signal peptide" evidence="2">
    <location>
        <begin position="1"/>
        <end position="18"/>
    </location>
</feature>
<dbReference type="Proteomes" id="UP000184518">
    <property type="component" value="Unassembled WGS sequence"/>
</dbReference>
<dbReference type="EMBL" id="FQUT01000004">
    <property type="protein sequence ID" value="SHF43559.1"/>
    <property type="molecule type" value="Genomic_DNA"/>
</dbReference>
<dbReference type="NCBIfam" id="TIGR01200">
    <property type="entry name" value="GLPGLI"/>
    <property type="match status" value="1"/>
</dbReference>
<dbReference type="InterPro" id="IPR005901">
    <property type="entry name" value="GLPGLI"/>
</dbReference>
<evidence type="ECO:0000313" key="3">
    <source>
        <dbReference type="EMBL" id="SHF43559.1"/>
    </source>
</evidence>
<feature type="compositionally biased region" description="Low complexity" evidence="1">
    <location>
        <begin position="269"/>
        <end position="279"/>
    </location>
</feature>
<dbReference type="Pfam" id="PF09697">
    <property type="entry name" value="Porph_ging"/>
    <property type="match status" value="1"/>
</dbReference>
<keyword evidence="4" id="KW-1185">Reference proteome</keyword>
<feature type="region of interest" description="Disordered" evidence="1">
    <location>
        <begin position="260"/>
        <end position="279"/>
    </location>
</feature>
<gene>
    <name evidence="3" type="ORF">SAMN05443633_104218</name>
</gene>
<dbReference type="RefSeq" id="WP_072956398.1">
    <property type="nucleotide sequence ID" value="NZ_FQUT01000004.1"/>
</dbReference>
<dbReference type="AlphaFoldDB" id="A0A1M5BM37"/>
<proteinExistence type="predicted"/>
<name>A0A1M5BM37_9FLAO</name>
<dbReference type="OrthoDB" id="1440774at2"/>
<evidence type="ECO:0000256" key="1">
    <source>
        <dbReference type="SAM" id="MobiDB-lite"/>
    </source>
</evidence>
<dbReference type="STRING" id="1416778.SAMN05443633_104218"/>
<accession>A0A1M5BM37</accession>